<evidence type="ECO:0008006" key="2">
    <source>
        <dbReference type="Google" id="ProtNLM"/>
    </source>
</evidence>
<dbReference type="GO" id="GO:0005868">
    <property type="term" value="C:cytoplasmic dynein complex"/>
    <property type="evidence" value="ECO:0007669"/>
    <property type="project" value="TreeGrafter"/>
</dbReference>
<dbReference type="AlphaFoldDB" id="A0A7S3BFB5"/>
<gene>
    <name evidence="1" type="ORF">HERI1096_LOCUS28508</name>
</gene>
<sequence>MDDDEGAFSPEEVKAVVTKVCNNCLLNQAFSHVKVPVWVSTIVENILKELAVANVDAAKNGHAKFKYVVTVTLQQKTGAAMTMASAQYWDKANDGMCYVRWENTEIQALATVYGVMI</sequence>
<dbReference type="GO" id="GO:0005737">
    <property type="term" value="C:cytoplasm"/>
    <property type="evidence" value="ECO:0007669"/>
    <property type="project" value="TreeGrafter"/>
</dbReference>
<dbReference type="EMBL" id="HBHX01051625">
    <property type="protein sequence ID" value="CAE0131116.1"/>
    <property type="molecule type" value="Transcribed_RNA"/>
</dbReference>
<evidence type="ECO:0000313" key="1">
    <source>
        <dbReference type="EMBL" id="CAE0131116.1"/>
    </source>
</evidence>
<dbReference type="InterPro" id="IPR005334">
    <property type="entry name" value="Tctex-1-like"/>
</dbReference>
<proteinExistence type="predicted"/>
<organism evidence="1">
    <name type="scientific">Haptolina ericina</name>
    <dbReference type="NCBI Taxonomy" id="156174"/>
    <lineage>
        <taxon>Eukaryota</taxon>
        <taxon>Haptista</taxon>
        <taxon>Haptophyta</taxon>
        <taxon>Prymnesiophyceae</taxon>
        <taxon>Prymnesiales</taxon>
        <taxon>Prymnesiaceae</taxon>
        <taxon>Haptolina</taxon>
    </lineage>
</organism>
<dbReference type="PANTHER" id="PTHR21255:SF4">
    <property type="entry name" value="DYNEIN LIGHT CHAIN TCTEX-TYPE"/>
    <property type="match status" value="1"/>
</dbReference>
<name>A0A7S3BFB5_9EUKA</name>
<protein>
    <recommendedName>
        <fullName evidence="2">Dynein light chain</fullName>
    </recommendedName>
</protein>
<dbReference type="InterPro" id="IPR038586">
    <property type="entry name" value="Tctex-1-like_sf"/>
</dbReference>
<accession>A0A7S3BFB5</accession>
<dbReference type="Pfam" id="PF03645">
    <property type="entry name" value="Tctex-1"/>
    <property type="match status" value="1"/>
</dbReference>
<dbReference type="CDD" id="cd21455">
    <property type="entry name" value="DLC-like_DYNLT1_DYNLT3"/>
    <property type="match status" value="1"/>
</dbReference>
<dbReference type="GO" id="GO:0045505">
    <property type="term" value="F:dynein intermediate chain binding"/>
    <property type="evidence" value="ECO:0007669"/>
    <property type="project" value="TreeGrafter"/>
</dbReference>
<dbReference type="Gene3D" id="3.30.1140.40">
    <property type="entry name" value="Tctex-1"/>
    <property type="match status" value="1"/>
</dbReference>
<dbReference type="PANTHER" id="PTHR21255">
    <property type="entry name" value="T-COMPLEX-ASSOCIATED-TESTIS-EXPRESSED 1/ DYNEIN LIGHT CHAIN"/>
    <property type="match status" value="1"/>
</dbReference>
<reference evidence="1" key="1">
    <citation type="submission" date="2021-01" db="EMBL/GenBank/DDBJ databases">
        <authorList>
            <person name="Corre E."/>
            <person name="Pelletier E."/>
            <person name="Niang G."/>
            <person name="Scheremetjew M."/>
            <person name="Finn R."/>
            <person name="Kale V."/>
            <person name="Holt S."/>
            <person name="Cochrane G."/>
            <person name="Meng A."/>
            <person name="Brown T."/>
            <person name="Cohen L."/>
        </authorList>
    </citation>
    <scope>NUCLEOTIDE SEQUENCE</scope>
    <source>
        <strain evidence="1">CCMP281</strain>
    </source>
</reference>
<dbReference type="GO" id="GO:0007018">
    <property type="term" value="P:microtubule-based movement"/>
    <property type="evidence" value="ECO:0007669"/>
    <property type="project" value="TreeGrafter"/>
</dbReference>